<accession>A0A0F8Y459</accession>
<organism evidence="1">
    <name type="scientific">marine sediment metagenome</name>
    <dbReference type="NCBI Taxonomy" id="412755"/>
    <lineage>
        <taxon>unclassified sequences</taxon>
        <taxon>metagenomes</taxon>
        <taxon>ecological metagenomes</taxon>
    </lineage>
</organism>
<protein>
    <submittedName>
        <fullName evidence="1">Uncharacterized protein</fullName>
    </submittedName>
</protein>
<comment type="caution">
    <text evidence="1">The sequence shown here is derived from an EMBL/GenBank/DDBJ whole genome shotgun (WGS) entry which is preliminary data.</text>
</comment>
<sequence>FEPFLVVEGAKRMCYFAEITSNFGGTQSIVYVSDAGNSQNMRQAQNGLDLPGYRQMRSGVWIGSAFHVMGPGWTYFWRDSGQEPVRWGTPELIDGRIGTRWIEGVTRDPTRGYAWVAAQSGLYNYAGTSYPHVPISYYQGAAAWARINNAADPSILKVREMPDKHLVFVFAPLDAATECSHVLVWDWSEAGTPNGGIDPLRVKFTLWNITSFKFGGADIVLNNTSQEWELWISRAATSGDVLRLKRDTDSSIYQDDIKTVAQGINSFYQTPPLVYSVDAWLDMLAISISLRGAGEIELRCRSMDQVLDLLLSPIMAELTPGKPYLRWIEQQSNSASLY</sequence>
<dbReference type="AlphaFoldDB" id="A0A0F8Y459"/>
<proteinExistence type="predicted"/>
<dbReference type="EMBL" id="LAZR01068803">
    <property type="protein sequence ID" value="KKK48954.1"/>
    <property type="molecule type" value="Genomic_DNA"/>
</dbReference>
<reference evidence="1" key="1">
    <citation type="journal article" date="2015" name="Nature">
        <title>Complex archaea that bridge the gap between prokaryotes and eukaryotes.</title>
        <authorList>
            <person name="Spang A."/>
            <person name="Saw J.H."/>
            <person name="Jorgensen S.L."/>
            <person name="Zaremba-Niedzwiedzka K."/>
            <person name="Martijn J."/>
            <person name="Lind A.E."/>
            <person name="van Eijk R."/>
            <person name="Schleper C."/>
            <person name="Guy L."/>
            <person name="Ettema T.J."/>
        </authorList>
    </citation>
    <scope>NUCLEOTIDE SEQUENCE</scope>
</reference>
<evidence type="ECO:0000313" key="1">
    <source>
        <dbReference type="EMBL" id="KKK48954.1"/>
    </source>
</evidence>
<feature type="non-terminal residue" evidence="1">
    <location>
        <position position="338"/>
    </location>
</feature>
<feature type="non-terminal residue" evidence="1">
    <location>
        <position position="1"/>
    </location>
</feature>
<name>A0A0F8Y459_9ZZZZ</name>
<gene>
    <name evidence="1" type="ORF">LCGC14_3139940</name>
</gene>